<dbReference type="UCSC" id="R06C7.2">
    <property type="organism name" value="c. elegans"/>
</dbReference>
<keyword evidence="3" id="KW-1185">Reference proteome</keyword>
<dbReference type="HOGENOM" id="CLU_1190781_0_0_1"/>
<feature type="coiled-coil region" evidence="1">
    <location>
        <begin position="88"/>
        <end position="122"/>
    </location>
</feature>
<reference evidence="2 3" key="1">
    <citation type="journal article" date="1998" name="Science">
        <title>Genome sequence of the nematode C. elegans: a platform for investigating biology.</title>
        <authorList>
            <consortium name="The C. elegans sequencing consortium"/>
            <person name="Sulson J.E."/>
            <person name="Waterston R."/>
        </authorList>
    </citation>
    <scope>NUCLEOTIDE SEQUENCE [LARGE SCALE GENOMIC DNA]</scope>
    <source>
        <strain evidence="2 3">Bristol N2</strain>
    </source>
</reference>
<evidence type="ECO:0000313" key="2">
    <source>
        <dbReference type="EMBL" id="CAA95841.2"/>
    </source>
</evidence>
<keyword evidence="1" id="KW-0175">Coiled coil</keyword>
<proteinExistence type="predicted"/>
<gene>
    <name evidence="2" type="ORF">CELE_R06C7.2</name>
    <name evidence="2 4" type="ORF">R06C7.2</name>
</gene>
<dbReference type="Bgee" id="WBGene00011062">
    <property type="expression patterns" value="Expressed in germ line (C elegans) and 3 other cell types or tissues"/>
</dbReference>
<dbReference type="PaxDb" id="6239-R06C7.2"/>
<dbReference type="eggNOG" id="KOG4739">
    <property type="taxonomic scope" value="Eukaryota"/>
</dbReference>
<dbReference type="SMR" id="Q21772"/>
<protein>
    <submittedName>
        <fullName evidence="2">BEN domain-containing protein</fullName>
    </submittedName>
</protein>
<evidence type="ECO:0000313" key="3">
    <source>
        <dbReference type="Proteomes" id="UP000001940"/>
    </source>
</evidence>
<dbReference type="FunCoup" id="Q21772">
    <property type="interactions" value="11"/>
</dbReference>
<dbReference type="STRING" id="6239.R06C7.2.1"/>
<dbReference type="WormBase" id="R06C7.2">
    <property type="protein sequence ID" value="CE36661"/>
    <property type="gene ID" value="WBGene00011062"/>
</dbReference>
<evidence type="ECO:0000256" key="1">
    <source>
        <dbReference type="SAM" id="Coils"/>
    </source>
</evidence>
<name>Q21772_CAEEL</name>
<sequence>MFSAVHPDSRRDCKKYRYSQTSHQNYWFLKYSEFNLLGKRKIKGNFLHLFHAEEKVLFQSVMLKDQTAKTEKRTQEITCQLSKLANFEENNRKKLQDTERENKKLRNLINSLELKLENLPLQILFFLISENDELLERVFHFHCATFTKLSDFQLLFFPTPMYVANEYAKSGRNLWNEAIIADAIPEVSGPEAARMKQITDSIKYKESGFLIDRRVNASALIIQSNCSIFNSNF</sequence>
<dbReference type="InParanoid" id="Q21772"/>
<accession>Q21772</accession>
<dbReference type="KEGG" id="cel:CELE_R06C7.2"/>
<organism evidence="2 3">
    <name type="scientific">Caenorhabditis elegans</name>
    <dbReference type="NCBI Taxonomy" id="6239"/>
    <lineage>
        <taxon>Eukaryota</taxon>
        <taxon>Metazoa</taxon>
        <taxon>Ecdysozoa</taxon>
        <taxon>Nematoda</taxon>
        <taxon>Chromadorea</taxon>
        <taxon>Rhabditida</taxon>
        <taxon>Rhabditina</taxon>
        <taxon>Rhabditomorpha</taxon>
        <taxon>Rhabditoidea</taxon>
        <taxon>Rhabditidae</taxon>
        <taxon>Peloderinae</taxon>
        <taxon>Caenorhabditis</taxon>
    </lineage>
</organism>
<dbReference type="GO" id="GO:0000795">
    <property type="term" value="C:synaptonemal complex"/>
    <property type="evidence" value="ECO:0000318"/>
    <property type="project" value="GO_Central"/>
</dbReference>
<dbReference type="GeneID" id="187640"/>
<dbReference type="AGR" id="WB:WBGene00011062"/>
<dbReference type="AlphaFoldDB" id="Q21772"/>
<dbReference type="eggNOG" id="KOG1041">
    <property type="taxonomic scope" value="Eukaryota"/>
</dbReference>
<evidence type="ECO:0000313" key="4">
    <source>
        <dbReference type="WormBase" id="R06C7.2"/>
    </source>
</evidence>
<dbReference type="PIR" id="T23967">
    <property type="entry name" value="T23967"/>
</dbReference>
<dbReference type="GO" id="GO:0019789">
    <property type="term" value="F:SUMO transferase activity"/>
    <property type="evidence" value="ECO:0000318"/>
    <property type="project" value="GO_Central"/>
</dbReference>
<dbReference type="RefSeq" id="NP_492044.2">
    <property type="nucleotide sequence ID" value="NM_059643.2"/>
</dbReference>
<dbReference type="EMBL" id="BX284601">
    <property type="protein sequence ID" value="CAA95841.2"/>
    <property type="molecule type" value="Genomic_DNA"/>
</dbReference>
<dbReference type="CTD" id="187640"/>
<dbReference type="Proteomes" id="UP000001940">
    <property type="component" value="Chromosome I"/>
</dbReference>
<dbReference type="GO" id="GO:0007129">
    <property type="term" value="P:homologous chromosome pairing at meiosis"/>
    <property type="evidence" value="ECO:0000318"/>
    <property type="project" value="GO_Central"/>
</dbReference>